<dbReference type="PANTHER" id="PTHR30531">
    <property type="entry name" value="FLAGELLAR BIOSYNTHETIC PROTEIN FLHB"/>
    <property type="match status" value="1"/>
</dbReference>
<dbReference type="PANTHER" id="PTHR30531:SF12">
    <property type="entry name" value="FLAGELLAR BIOSYNTHETIC PROTEIN FLHB"/>
    <property type="match status" value="1"/>
</dbReference>
<dbReference type="PRINTS" id="PR00950">
    <property type="entry name" value="TYPE3IMSPROT"/>
</dbReference>
<name>A0ABW4Q607_9MICC</name>
<organism evidence="3 4">
    <name type="scientific">Arthrobacter flavus</name>
    <dbReference type="NCBI Taxonomy" id="95172"/>
    <lineage>
        <taxon>Bacteria</taxon>
        <taxon>Bacillati</taxon>
        <taxon>Actinomycetota</taxon>
        <taxon>Actinomycetes</taxon>
        <taxon>Micrococcales</taxon>
        <taxon>Micrococcaceae</taxon>
        <taxon>Arthrobacter</taxon>
    </lineage>
</organism>
<dbReference type="Pfam" id="PF01312">
    <property type="entry name" value="Bac_export_2"/>
    <property type="match status" value="1"/>
</dbReference>
<feature type="transmembrane region" description="Helical" evidence="2">
    <location>
        <begin position="144"/>
        <end position="167"/>
    </location>
</feature>
<feature type="transmembrane region" description="Helical" evidence="2">
    <location>
        <begin position="86"/>
        <end position="107"/>
    </location>
</feature>
<feature type="region of interest" description="Disordered" evidence="1">
    <location>
        <begin position="1"/>
        <end position="24"/>
    </location>
</feature>
<dbReference type="Gene3D" id="6.10.250.2080">
    <property type="match status" value="1"/>
</dbReference>
<keyword evidence="2" id="KW-0812">Transmembrane</keyword>
<dbReference type="SUPFAM" id="SSF160544">
    <property type="entry name" value="EscU C-terminal domain-like"/>
    <property type="match status" value="1"/>
</dbReference>
<dbReference type="Gene3D" id="3.40.1690.10">
    <property type="entry name" value="secretion proteins EscU"/>
    <property type="match status" value="1"/>
</dbReference>
<dbReference type="EMBL" id="JBHUGA010000008">
    <property type="protein sequence ID" value="MFD1845681.1"/>
    <property type="molecule type" value="Genomic_DNA"/>
</dbReference>
<feature type="region of interest" description="Disordered" evidence="1">
    <location>
        <begin position="348"/>
        <end position="368"/>
    </location>
</feature>
<evidence type="ECO:0000313" key="3">
    <source>
        <dbReference type="EMBL" id="MFD1845681.1"/>
    </source>
</evidence>
<dbReference type="RefSeq" id="WP_343877473.1">
    <property type="nucleotide sequence ID" value="NZ_BAAAIJ010000005.1"/>
</dbReference>
<feature type="transmembrane region" description="Helical" evidence="2">
    <location>
        <begin position="187"/>
        <end position="207"/>
    </location>
</feature>
<keyword evidence="2" id="KW-0472">Membrane</keyword>
<keyword evidence="3" id="KW-0969">Cilium</keyword>
<dbReference type="InterPro" id="IPR029025">
    <property type="entry name" value="T3SS_substrate_exporter_C"/>
</dbReference>
<dbReference type="Proteomes" id="UP001597307">
    <property type="component" value="Unassembled WGS sequence"/>
</dbReference>
<feature type="transmembrane region" description="Helical" evidence="2">
    <location>
        <begin position="32"/>
        <end position="53"/>
    </location>
</feature>
<evidence type="ECO:0000256" key="2">
    <source>
        <dbReference type="SAM" id="Phobius"/>
    </source>
</evidence>
<feature type="compositionally biased region" description="Basic and acidic residues" evidence="1">
    <location>
        <begin position="1"/>
        <end position="22"/>
    </location>
</feature>
<keyword evidence="2" id="KW-1133">Transmembrane helix</keyword>
<keyword evidence="3" id="KW-0282">Flagellum</keyword>
<protein>
    <submittedName>
        <fullName evidence="3">Flagellar biosynthesis protein FlhB</fullName>
    </submittedName>
</protein>
<accession>A0ABW4Q607</accession>
<sequence length="368" mass="39016">MADSAEEKTEDATPKRMKEVRNKGQLSKSEDFTAWIGVGAAAVMIPATIARAADAGTDQVFTFRAVIANPEPALAVRSLAEGLGSLAYILTPFFTVVVVAVLGTAALQGGINFKKFRGKFEQFNLLAGVKRTFGGQALWQGIKALLKTAVVGTVLWLVVQSLLPVLMQSGGLPVSALLAAGGGGAVTLLQSAVVAGLALAALDVLVVQRRNRKKTRMTKKEVKDENKSSEGDPLIKSQRRARQFAMSRNRMIAAVGDANVVLVNPTHFAVALKYEPGKSAPRVVAKGAGIIAARIREEAETHRVPLVRDVPLTRALHAACELGQEIPAEHYNAVARVLAFVMSLKTRGSTKGHHTLPPIATSTSSGAY</sequence>
<reference evidence="4" key="1">
    <citation type="journal article" date="2019" name="Int. J. Syst. Evol. Microbiol.">
        <title>The Global Catalogue of Microorganisms (GCM) 10K type strain sequencing project: providing services to taxonomists for standard genome sequencing and annotation.</title>
        <authorList>
            <consortium name="The Broad Institute Genomics Platform"/>
            <consortium name="The Broad Institute Genome Sequencing Center for Infectious Disease"/>
            <person name="Wu L."/>
            <person name="Ma J."/>
        </authorList>
    </citation>
    <scope>NUCLEOTIDE SEQUENCE [LARGE SCALE GENOMIC DNA]</scope>
    <source>
        <strain evidence="4">JCM 11496</strain>
    </source>
</reference>
<gene>
    <name evidence="3" type="ORF">ACFSFX_03610</name>
</gene>
<feature type="region of interest" description="Disordered" evidence="1">
    <location>
        <begin position="215"/>
        <end position="234"/>
    </location>
</feature>
<keyword evidence="4" id="KW-1185">Reference proteome</keyword>
<evidence type="ECO:0000313" key="4">
    <source>
        <dbReference type="Proteomes" id="UP001597307"/>
    </source>
</evidence>
<comment type="caution">
    <text evidence="3">The sequence shown here is derived from an EMBL/GenBank/DDBJ whole genome shotgun (WGS) entry which is preliminary data.</text>
</comment>
<dbReference type="InterPro" id="IPR006135">
    <property type="entry name" value="T3SS_substrate_exporter"/>
</dbReference>
<keyword evidence="3" id="KW-0966">Cell projection</keyword>
<proteinExistence type="predicted"/>
<feature type="compositionally biased region" description="Basic and acidic residues" evidence="1">
    <location>
        <begin position="218"/>
        <end position="230"/>
    </location>
</feature>
<evidence type="ECO:0000256" key="1">
    <source>
        <dbReference type="SAM" id="MobiDB-lite"/>
    </source>
</evidence>